<dbReference type="GO" id="GO:0000428">
    <property type="term" value="C:DNA-directed RNA polymerase complex"/>
    <property type="evidence" value="ECO:0007669"/>
    <property type="project" value="UniProtKB-KW"/>
</dbReference>
<name>A0AAW9A8Z2_9BACL</name>
<accession>A0AAW9A8Z2</accession>
<dbReference type="EMBL" id="JAUBDJ010000002">
    <property type="protein sequence ID" value="MDW0116365.1"/>
    <property type="molecule type" value="Genomic_DNA"/>
</dbReference>
<organism evidence="3 4">
    <name type="scientific">Sporosarcina thermotolerans</name>
    <dbReference type="NCBI Taxonomy" id="633404"/>
    <lineage>
        <taxon>Bacteria</taxon>
        <taxon>Bacillati</taxon>
        <taxon>Bacillota</taxon>
        <taxon>Bacilli</taxon>
        <taxon>Bacillales</taxon>
        <taxon>Caryophanaceae</taxon>
        <taxon>Sporosarcina</taxon>
    </lineage>
</organism>
<proteinExistence type="predicted"/>
<dbReference type="InterPro" id="IPR024596">
    <property type="entry name" value="RNApol_su_b/EpuA"/>
</dbReference>
<gene>
    <name evidence="3" type="ORF">QTL97_05425</name>
</gene>
<dbReference type="AlphaFoldDB" id="A0AAW9A8Z2"/>
<comment type="caution">
    <text evidence="3">The sequence shown here is derived from an EMBL/GenBank/DDBJ whole genome shotgun (WGS) entry which is preliminary data.</text>
</comment>
<evidence type="ECO:0000313" key="3">
    <source>
        <dbReference type="EMBL" id="MDW0116365.1"/>
    </source>
</evidence>
<keyword evidence="2" id="KW-1133">Transmembrane helix</keyword>
<keyword evidence="2" id="KW-0812">Transmembrane</keyword>
<keyword evidence="3" id="KW-0240">DNA-directed RNA polymerase</keyword>
<feature type="region of interest" description="Disordered" evidence="1">
    <location>
        <begin position="1"/>
        <end position="44"/>
    </location>
</feature>
<dbReference type="RefSeq" id="WP_283733046.1">
    <property type="nucleotide sequence ID" value="NZ_CP125968.1"/>
</dbReference>
<evidence type="ECO:0000256" key="2">
    <source>
        <dbReference type="SAM" id="Phobius"/>
    </source>
</evidence>
<feature type="transmembrane region" description="Helical" evidence="2">
    <location>
        <begin position="57"/>
        <end position="83"/>
    </location>
</feature>
<reference evidence="3 4" key="1">
    <citation type="submission" date="2023-06" db="EMBL/GenBank/DDBJ databases">
        <title>Sporosarcina sp. nov., isolated from Korean traditional fermented seafood 'Jeotgal'.</title>
        <authorList>
            <person name="Yang A.I."/>
            <person name="Shin N.-R."/>
        </authorList>
    </citation>
    <scope>NUCLEOTIDE SEQUENCE [LARGE SCALE GENOMIC DNA]</scope>
    <source>
        <strain evidence="3 4">KCTC43456</strain>
    </source>
</reference>
<keyword evidence="2" id="KW-0472">Membrane</keyword>
<dbReference type="Pfam" id="PF11772">
    <property type="entry name" value="EpuA"/>
    <property type="match status" value="1"/>
</dbReference>
<evidence type="ECO:0000256" key="1">
    <source>
        <dbReference type="SAM" id="MobiDB-lite"/>
    </source>
</evidence>
<evidence type="ECO:0000313" key="4">
    <source>
        <dbReference type="Proteomes" id="UP001271648"/>
    </source>
</evidence>
<keyword evidence="3" id="KW-0804">Transcription</keyword>
<feature type="compositionally biased region" description="Polar residues" evidence="1">
    <location>
        <begin position="8"/>
        <end position="25"/>
    </location>
</feature>
<dbReference type="Proteomes" id="UP001271648">
    <property type="component" value="Unassembled WGS sequence"/>
</dbReference>
<keyword evidence="4" id="KW-1185">Reference proteome</keyword>
<feature type="compositionally biased region" description="Basic and acidic residues" evidence="1">
    <location>
        <begin position="26"/>
        <end position="44"/>
    </location>
</feature>
<sequence length="109" mass="12458">MIEDKQKNPSWDHTTDNTEQQTVVSRSERNQQRKRKPEKEEPSAKGRIWVQVRIIPIWLRIILVLLLLGGAVALGTTIGYGYIGDGNPEDALKKETWIHIIDIIKGKES</sequence>
<protein>
    <submittedName>
        <fullName evidence="3">DNA-directed RNA polymerase subunit beta</fullName>
    </submittedName>
</protein>